<sequence>MSVNQLIWKNLKKNVKNYYLYIFALIFSAALYFAFVTLQYDPAMDEIEGSIKGGAGMKAASVLLVAIVAVFLVYANSLFTKRRSREIGLFQLIGMTKSRIFRILTAENFMLYYGSLLIGMMAGFLVSKLMMMILFKITGVDEVAELYFSNKALIQTLIVFTAIYLLIMLVNYLFIKGQSILSLFRVQSSAEEKIRKMSIFNIIIGILGIILIAAGYYVSGILFEGDFSSMPALFGAMIFILGSVILGTYFFYKGSVSFIIYLIRKKKDGYLNVKEVLSLSSIMFRMKSNALLLTIITTVSALAIGLLSLSYISYYSAEKMARDNVPDDFSFTVEDSAERFRQELDSKNIDYREKRIEVVTASIDVKDIQGKKLEEMNFDTDKMDLPVISESSAGRKDLDENEVIFTGYSDVLQRFMPLKDSGKVELHTQNEDIPLNYIGLEKDYLIPLYYTKGGLQTAIVDDAVFKQLKAEKDPGLQDKNNVYIGIDIKNQERLNDANEAFHALKLGESGENDSQLDVMISQKSNMGLIMFIVGFLGLSFLVTSGCILYFKQMGESEDEKPNFTILRKLGFTTGDLMKGLQAKQLFSFGIPLAIGLVHSYFAVQSGWFMFGAEVWTPMISVMILYTILYSIFGVLSVLYSKKVVKDAL</sequence>
<feature type="transmembrane region" description="Helical" evidence="6">
    <location>
        <begin position="18"/>
        <end position="40"/>
    </location>
</feature>
<evidence type="ECO:0000256" key="2">
    <source>
        <dbReference type="ARBA" id="ARBA00022475"/>
    </source>
</evidence>
<dbReference type="EMBL" id="VTER01000006">
    <property type="protein sequence ID" value="TYS47606.1"/>
    <property type="molecule type" value="Genomic_DNA"/>
</dbReference>
<feature type="transmembrane region" description="Helical" evidence="6">
    <location>
        <begin position="199"/>
        <end position="218"/>
    </location>
</feature>
<feature type="transmembrane region" description="Helical" evidence="6">
    <location>
        <begin position="60"/>
        <end position="79"/>
    </location>
</feature>
<gene>
    <name evidence="8" type="ORF">FZD51_11710</name>
</gene>
<dbReference type="AlphaFoldDB" id="A0A5D4RCL8"/>
<feature type="transmembrane region" description="Helical" evidence="6">
    <location>
        <begin position="230"/>
        <end position="252"/>
    </location>
</feature>
<feature type="transmembrane region" description="Helical" evidence="6">
    <location>
        <begin position="109"/>
        <end position="133"/>
    </location>
</feature>
<organism evidence="8 9">
    <name type="scientific">Bacillus infantis</name>
    <dbReference type="NCBI Taxonomy" id="324767"/>
    <lineage>
        <taxon>Bacteria</taxon>
        <taxon>Bacillati</taxon>
        <taxon>Bacillota</taxon>
        <taxon>Bacilli</taxon>
        <taxon>Bacillales</taxon>
        <taxon>Bacillaceae</taxon>
        <taxon>Bacillus</taxon>
    </lineage>
</organism>
<dbReference type="InterPro" id="IPR027022">
    <property type="entry name" value="ABC_permease_BceB-typ"/>
</dbReference>
<keyword evidence="5 6" id="KW-0472">Membrane</keyword>
<dbReference type="GO" id="GO:0005886">
    <property type="term" value="C:plasma membrane"/>
    <property type="evidence" value="ECO:0007669"/>
    <property type="project" value="UniProtKB-SubCell"/>
</dbReference>
<keyword evidence="2 6" id="KW-1003">Cell membrane</keyword>
<evidence type="ECO:0000256" key="6">
    <source>
        <dbReference type="PIRNR" id="PIRNR018968"/>
    </source>
</evidence>
<name>A0A5D4RCL8_9BACI</name>
<proteinExistence type="inferred from homology"/>
<evidence type="ECO:0000259" key="7">
    <source>
        <dbReference type="Pfam" id="PF02687"/>
    </source>
</evidence>
<evidence type="ECO:0000256" key="4">
    <source>
        <dbReference type="ARBA" id="ARBA00022989"/>
    </source>
</evidence>
<dbReference type="Pfam" id="PF02687">
    <property type="entry name" value="FtsX"/>
    <property type="match status" value="1"/>
</dbReference>
<dbReference type="RefSeq" id="WP_148974950.1">
    <property type="nucleotide sequence ID" value="NZ_VTER01000006.1"/>
</dbReference>
<comment type="subcellular location">
    <subcellularLocation>
        <location evidence="1 6">Cell membrane</location>
        <topology evidence="1 6">Multi-pass membrane protein</topology>
    </subcellularLocation>
</comment>
<dbReference type="InterPro" id="IPR052536">
    <property type="entry name" value="ABC-4_Integral_Memb_Prot"/>
</dbReference>
<feature type="domain" description="ABC3 transporter permease C-terminal" evidence="7">
    <location>
        <begin position="60"/>
        <end position="178"/>
    </location>
</feature>
<evidence type="ECO:0000256" key="1">
    <source>
        <dbReference type="ARBA" id="ARBA00004651"/>
    </source>
</evidence>
<reference evidence="8 9" key="1">
    <citation type="submission" date="2019-08" db="EMBL/GenBank/DDBJ databases">
        <title>Bacillus genomes from the desert of Cuatro Cienegas, Coahuila.</title>
        <authorList>
            <person name="Olmedo-Alvarez G."/>
        </authorList>
    </citation>
    <scope>NUCLEOTIDE SEQUENCE [LARGE SCALE GENOMIC DNA]</scope>
    <source>
        <strain evidence="8 9">CH446_14T</strain>
    </source>
</reference>
<feature type="transmembrane region" description="Helical" evidence="6">
    <location>
        <begin position="290"/>
        <end position="314"/>
    </location>
</feature>
<feature type="transmembrane region" description="Helical" evidence="6">
    <location>
        <begin position="585"/>
        <end position="603"/>
    </location>
</feature>
<feature type="transmembrane region" description="Helical" evidence="6">
    <location>
        <begin position="528"/>
        <end position="550"/>
    </location>
</feature>
<evidence type="ECO:0000256" key="3">
    <source>
        <dbReference type="ARBA" id="ARBA00022692"/>
    </source>
</evidence>
<dbReference type="InterPro" id="IPR003838">
    <property type="entry name" value="ABC3_permease_C"/>
</dbReference>
<dbReference type="GO" id="GO:0055085">
    <property type="term" value="P:transmembrane transport"/>
    <property type="evidence" value="ECO:0007669"/>
    <property type="project" value="UniProtKB-UniRule"/>
</dbReference>
<dbReference type="PIRSF" id="PIRSF018968">
    <property type="entry name" value="ABC_permease_BceB"/>
    <property type="match status" value="1"/>
</dbReference>
<comment type="similarity">
    <text evidence="6">Belongs to the ABC-4 integral membrane protein family.</text>
</comment>
<keyword evidence="3 6" id="KW-0812">Transmembrane</keyword>
<dbReference type="Proteomes" id="UP000322139">
    <property type="component" value="Unassembled WGS sequence"/>
</dbReference>
<comment type="caution">
    <text evidence="8">The sequence shown here is derived from an EMBL/GenBank/DDBJ whole genome shotgun (WGS) entry which is preliminary data.</text>
</comment>
<evidence type="ECO:0000313" key="9">
    <source>
        <dbReference type="Proteomes" id="UP000322139"/>
    </source>
</evidence>
<feature type="transmembrane region" description="Helical" evidence="6">
    <location>
        <begin position="153"/>
        <end position="175"/>
    </location>
</feature>
<keyword evidence="4 6" id="KW-1133">Transmembrane helix</keyword>
<dbReference type="PANTHER" id="PTHR46795:SF3">
    <property type="entry name" value="ABC TRANSPORTER PERMEASE"/>
    <property type="match status" value="1"/>
</dbReference>
<evidence type="ECO:0000313" key="8">
    <source>
        <dbReference type="EMBL" id="TYS47606.1"/>
    </source>
</evidence>
<evidence type="ECO:0000256" key="5">
    <source>
        <dbReference type="ARBA" id="ARBA00023136"/>
    </source>
</evidence>
<accession>A0A5D4RCL8</accession>
<feature type="transmembrane region" description="Helical" evidence="6">
    <location>
        <begin position="615"/>
        <end position="639"/>
    </location>
</feature>
<dbReference type="PANTHER" id="PTHR46795">
    <property type="entry name" value="ABC TRANSPORTER PERMEASE-RELATED-RELATED"/>
    <property type="match status" value="1"/>
</dbReference>
<protein>
    <submittedName>
        <fullName evidence="8">ABC transporter permease</fullName>
    </submittedName>
</protein>
<keyword evidence="6" id="KW-0813">Transport</keyword>